<name>A0A3M7PAP3_BRAPC</name>
<dbReference type="EMBL" id="REGN01012309">
    <property type="protein sequence ID" value="RMZ96093.1"/>
    <property type="molecule type" value="Genomic_DNA"/>
</dbReference>
<keyword evidence="2" id="KW-1185">Reference proteome</keyword>
<protein>
    <submittedName>
        <fullName evidence="1">Uncharacterized protein</fullName>
    </submittedName>
</protein>
<evidence type="ECO:0000313" key="1">
    <source>
        <dbReference type="EMBL" id="RMZ96093.1"/>
    </source>
</evidence>
<sequence length="91" mass="10463">MKVLEIHEFCLKNTAISRKLIPLDPLFFSDPTAAQASIYNHLDNKNLFFSSLESLKIVTIVNQISNIFGKKCSKVIATFWLKINLRSEYEN</sequence>
<dbReference type="AlphaFoldDB" id="A0A3M7PAP3"/>
<dbReference type="Proteomes" id="UP000276133">
    <property type="component" value="Unassembled WGS sequence"/>
</dbReference>
<accession>A0A3M7PAP3</accession>
<reference evidence="1 2" key="1">
    <citation type="journal article" date="2018" name="Sci. Rep.">
        <title>Genomic signatures of local adaptation to the degree of environmental predictability in rotifers.</title>
        <authorList>
            <person name="Franch-Gras L."/>
            <person name="Hahn C."/>
            <person name="Garcia-Roger E.M."/>
            <person name="Carmona M.J."/>
            <person name="Serra M."/>
            <person name="Gomez A."/>
        </authorList>
    </citation>
    <scope>NUCLEOTIDE SEQUENCE [LARGE SCALE GENOMIC DNA]</scope>
    <source>
        <strain evidence="1">HYR1</strain>
    </source>
</reference>
<organism evidence="1 2">
    <name type="scientific">Brachionus plicatilis</name>
    <name type="common">Marine rotifer</name>
    <name type="synonym">Brachionus muelleri</name>
    <dbReference type="NCBI Taxonomy" id="10195"/>
    <lineage>
        <taxon>Eukaryota</taxon>
        <taxon>Metazoa</taxon>
        <taxon>Spiralia</taxon>
        <taxon>Gnathifera</taxon>
        <taxon>Rotifera</taxon>
        <taxon>Eurotatoria</taxon>
        <taxon>Monogononta</taxon>
        <taxon>Pseudotrocha</taxon>
        <taxon>Ploima</taxon>
        <taxon>Brachionidae</taxon>
        <taxon>Brachionus</taxon>
    </lineage>
</organism>
<evidence type="ECO:0000313" key="2">
    <source>
        <dbReference type="Proteomes" id="UP000276133"/>
    </source>
</evidence>
<proteinExistence type="predicted"/>
<comment type="caution">
    <text evidence="1">The sequence shown here is derived from an EMBL/GenBank/DDBJ whole genome shotgun (WGS) entry which is preliminary data.</text>
</comment>
<gene>
    <name evidence="1" type="ORF">BpHYR1_030817</name>
</gene>